<dbReference type="Pfam" id="PF01485">
    <property type="entry name" value="IBR"/>
    <property type="match status" value="2"/>
</dbReference>
<reference evidence="7 8" key="1">
    <citation type="journal article" date="2018" name="Mol. Plant">
        <title>The genome of Artemisia annua provides insight into the evolution of Asteraceae family and artemisinin biosynthesis.</title>
        <authorList>
            <person name="Shen Q."/>
            <person name="Zhang L."/>
            <person name="Liao Z."/>
            <person name="Wang S."/>
            <person name="Yan T."/>
            <person name="Shi P."/>
            <person name="Liu M."/>
            <person name="Fu X."/>
            <person name="Pan Q."/>
            <person name="Wang Y."/>
            <person name="Lv Z."/>
            <person name="Lu X."/>
            <person name="Zhang F."/>
            <person name="Jiang W."/>
            <person name="Ma Y."/>
            <person name="Chen M."/>
            <person name="Hao X."/>
            <person name="Li L."/>
            <person name="Tang Y."/>
            <person name="Lv G."/>
            <person name="Zhou Y."/>
            <person name="Sun X."/>
            <person name="Brodelius P.E."/>
            <person name="Rose J.K.C."/>
            <person name="Tang K."/>
        </authorList>
    </citation>
    <scope>NUCLEOTIDE SEQUENCE [LARGE SCALE GENOMIC DNA]</scope>
    <source>
        <strain evidence="8">cv. Huhao1</strain>
        <tissue evidence="7">Leaf</tissue>
    </source>
</reference>
<protein>
    <submittedName>
        <fullName evidence="7">Zinc finger, C3HC4 RING-type</fullName>
    </submittedName>
</protein>
<keyword evidence="2" id="KW-0479">Metal-binding</keyword>
<accession>A0A2U1Q4W6</accession>
<evidence type="ECO:0000313" key="8">
    <source>
        <dbReference type="Proteomes" id="UP000245207"/>
    </source>
</evidence>
<evidence type="ECO:0000259" key="6">
    <source>
        <dbReference type="SMART" id="SM00647"/>
    </source>
</evidence>
<dbReference type="EMBL" id="PKPP01000414">
    <property type="protein sequence ID" value="PWA93060.1"/>
    <property type="molecule type" value="Genomic_DNA"/>
</dbReference>
<proteinExistence type="predicted"/>
<dbReference type="SUPFAM" id="SSF57850">
    <property type="entry name" value="RING/U-box"/>
    <property type="match status" value="2"/>
</dbReference>
<feature type="domain" description="IBR" evidence="6">
    <location>
        <begin position="102"/>
        <end position="163"/>
    </location>
</feature>
<evidence type="ECO:0000256" key="3">
    <source>
        <dbReference type="ARBA" id="ARBA00022771"/>
    </source>
</evidence>
<dbReference type="GO" id="GO:0004842">
    <property type="term" value="F:ubiquitin-protein transferase activity"/>
    <property type="evidence" value="ECO:0007669"/>
    <property type="project" value="InterPro"/>
</dbReference>
<keyword evidence="8" id="KW-1185">Reference proteome</keyword>
<evidence type="ECO:0000313" key="7">
    <source>
        <dbReference type="EMBL" id="PWA93060.1"/>
    </source>
</evidence>
<dbReference type="OrthoDB" id="933251at2759"/>
<feature type="domain" description="IBR" evidence="6">
    <location>
        <begin position="37"/>
        <end position="90"/>
    </location>
</feature>
<dbReference type="SMART" id="SM00647">
    <property type="entry name" value="IBR"/>
    <property type="match status" value="2"/>
</dbReference>
<gene>
    <name evidence="7" type="ORF">CTI12_AA073320</name>
</gene>
<keyword evidence="5" id="KW-0862">Zinc</keyword>
<dbReference type="InterPro" id="IPR002867">
    <property type="entry name" value="IBR_dom"/>
</dbReference>
<comment type="cofactor">
    <cofactor evidence="1">
        <name>Zn(2+)</name>
        <dbReference type="ChEBI" id="CHEBI:29105"/>
    </cofactor>
</comment>
<dbReference type="CDD" id="cd22584">
    <property type="entry name" value="Rcat_RBR_unk"/>
    <property type="match status" value="1"/>
</dbReference>
<dbReference type="PANTHER" id="PTHR11685">
    <property type="entry name" value="RBR FAMILY RING FINGER AND IBR DOMAIN-CONTAINING"/>
    <property type="match status" value="1"/>
</dbReference>
<comment type="caution">
    <text evidence="7">The sequence shown here is derived from an EMBL/GenBank/DDBJ whole genome shotgun (WGS) entry which is preliminary data.</text>
</comment>
<sequence>MIVPYAKDRPVQSVGSLGILSSAAKSLGNSRTKKKGKEYDKMTTALAKKNNWKKCPKCKFFVEKTDGCRHIRCRCKYDFCYTCGGKLHQGIVFTYVYEHILNKWEELSCESTILRSQKIHCPFADCSALLIIDDISITKNICPVCNWLFCAVCSVLRHSEFSCK</sequence>
<name>A0A2U1Q4W6_ARTAN</name>
<dbReference type="STRING" id="35608.A0A2U1Q4W6"/>
<dbReference type="Proteomes" id="UP000245207">
    <property type="component" value="Unassembled WGS sequence"/>
</dbReference>
<keyword evidence="3" id="KW-0863">Zinc-finger</keyword>
<dbReference type="AlphaFoldDB" id="A0A2U1Q4W6"/>
<dbReference type="UniPathway" id="UPA00143"/>
<keyword evidence="4" id="KW-0833">Ubl conjugation pathway</keyword>
<dbReference type="Gene3D" id="1.20.120.1750">
    <property type="match status" value="1"/>
</dbReference>
<evidence type="ECO:0000256" key="5">
    <source>
        <dbReference type="ARBA" id="ARBA00022833"/>
    </source>
</evidence>
<evidence type="ECO:0000256" key="2">
    <source>
        <dbReference type="ARBA" id="ARBA00022723"/>
    </source>
</evidence>
<evidence type="ECO:0000256" key="4">
    <source>
        <dbReference type="ARBA" id="ARBA00022786"/>
    </source>
</evidence>
<evidence type="ECO:0000256" key="1">
    <source>
        <dbReference type="ARBA" id="ARBA00001947"/>
    </source>
</evidence>
<dbReference type="GO" id="GO:0016567">
    <property type="term" value="P:protein ubiquitination"/>
    <property type="evidence" value="ECO:0007669"/>
    <property type="project" value="UniProtKB-UniPathway"/>
</dbReference>
<dbReference type="InterPro" id="IPR031127">
    <property type="entry name" value="E3_UB_ligase_RBR"/>
</dbReference>
<organism evidence="7 8">
    <name type="scientific">Artemisia annua</name>
    <name type="common">Sweet wormwood</name>
    <dbReference type="NCBI Taxonomy" id="35608"/>
    <lineage>
        <taxon>Eukaryota</taxon>
        <taxon>Viridiplantae</taxon>
        <taxon>Streptophyta</taxon>
        <taxon>Embryophyta</taxon>
        <taxon>Tracheophyta</taxon>
        <taxon>Spermatophyta</taxon>
        <taxon>Magnoliopsida</taxon>
        <taxon>eudicotyledons</taxon>
        <taxon>Gunneridae</taxon>
        <taxon>Pentapetalae</taxon>
        <taxon>asterids</taxon>
        <taxon>campanulids</taxon>
        <taxon>Asterales</taxon>
        <taxon>Asteraceae</taxon>
        <taxon>Asteroideae</taxon>
        <taxon>Anthemideae</taxon>
        <taxon>Artemisiinae</taxon>
        <taxon>Artemisia</taxon>
    </lineage>
</organism>
<dbReference type="GO" id="GO:0008270">
    <property type="term" value="F:zinc ion binding"/>
    <property type="evidence" value="ECO:0007669"/>
    <property type="project" value="UniProtKB-KW"/>
</dbReference>